<sequence>MRHSQRRIAVLVGLVVSFDAEAHDWYSGKSDPVLHAKCCGNRDCHPIDSSDVRATKDGYFVKQPQPYSRNDPPIGEWFIPRGRVQAAPDERFHICESLSPTFRVGRLRMRWTCFFVPMTTGSIALRR</sequence>
<evidence type="ECO:0000313" key="1">
    <source>
        <dbReference type="EMBL" id="MBB6411891.1"/>
    </source>
</evidence>
<accession>A0A841PDR1</accession>
<name>A0A841PDR1_9HYPH</name>
<organism evidence="1 2">
    <name type="scientific">Mesorhizobium sangaii</name>
    <dbReference type="NCBI Taxonomy" id="505389"/>
    <lineage>
        <taxon>Bacteria</taxon>
        <taxon>Pseudomonadati</taxon>
        <taxon>Pseudomonadota</taxon>
        <taxon>Alphaproteobacteria</taxon>
        <taxon>Hyphomicrobiales</taxon>
        <taxon>Phyllobacteriaceae</taxon>
        <taxon>Mesorhizobium</taxon>
    </lineage>
</organism>
<dbReference type="AlphaFoldDB" id="A0A841PDR1"/>
<gene>
    <name evidence="1" type="ORF">HNQ71_004579</name>
</gene>
<keyword evidence="2" id="KW-1185">Reference proteome</keyword>
<dbReference type="EMBL" id="JACHEF010000004">
    <property type="protein sequence ID" value="MBB6411891.1"/>
    <property type="molecule type" value="Genomic_DNA"/>
</dbReference>
<dbReference type="Proteomes" id="UP000556329">
    <property type="component" value="Unassembled WGS sequence"/>
</dbReference>
<proteinExistence type="predicted"/>
<protein>
    <submittedName>
        <fullName evidence="1">Uncharacterized protein</fullName>
    </submittedName>
</protein>
<evidence type="ECO:0000313" key="2">
    <source>
        <dbReference type="Proteomes" id="UP000556329"/>
    </source>
</evidence>
<comment type="caution">
    <text evidence="1">The sequence shown here is derived from an EMBL/GenBank/DDBJ whole genome shotgun (WGS) entry which is preliminary data.</text>
</comment>
<reference evidence="1 2" key="1">
    <citation type="submission" date="2020-08" db="EMBL/GenBank/DDBJ databases">
        <title>Genomic Encyclopedia of Type Strains, Phase IV (KMG-IV): sequencing the most valuable type-strain genomes for metagenomic binning, comparative biology and taxonomic classification.</title>
        <authorList>
            <person name="Goeker M."/>
        </authorList>
    </citation>
    <scope>NUCLEOTIDE SEQUENCE [LARGE SCALE GENOMIC DNA]</scope>
    <source>
        <strain evidence="1 2">DSM 100039</strain>
    </source>
</reference>